<evidence type="ECO:0000256" key="1">
    <source>
        <dbReference type="SAM" id="Phobius"/>
    </source>
</evidence>
<dbReference type="AlphaFoldDB" id="A0A0W1R8E3"/>
<dbReference type="STRING" id="1514971.AUR64_09125"/>
<feature type="transmembrane region" description="Helical" evidence="1">
    <location>
        <begin position="33"/>
        <end position="50"/>
    </location>
</feature>
<dbReference type="EMBL" id="LOPU01000018">
    <property type="protein sequence ID" value="KTG09785.1"/>
    <property type="molecule type" value="Genomic_DNA"/>
</dbReference>
<proteinExistence type="predicted"/>
<feature type="transmembrane region" description="Helical" evidence="1">
    <location>
        <begin position="7"/>
        <end position="27"/>
    </location>
</feature>
<protein>
    <submittedName>
        <fullName evidence="2">Uncharacterized protein</fullName>
    </submittedName>
</protein>
<keyword evidence="3" id="KW-1185">Reference proteome</keyword>
<evidence type="ECO:0000313" key="2">
    <source>
        <dbReference type="EMBL" id="KTG09785.1"/>
    </source>
</evidence>
<evidence type="ECO:0000313" key="3">
    <source>
        <dbReference type="Proteomes" id="UP000054387"/>
    </source>
</evidence>
<dbReference type="Proteomes" id="UP000054387">
    <property type="component" value="Unassembled WGS sequence"/>
</dbReference>
<gene>
    <name evidence="2" type="ORF">AUR64_09125</name>
</gene>
<accession>A0A0W1R8E3</accession>
<keyword evidence="1" id="KW-0472">Membrane</keyword>
<feature type="transmembrane region" description="Helical" evidence="1">
    <location>
        <begin position="110"/>
        <end position="126"/>
    </location>
</feature>
<comment type="caution">
    <text evidence="2">The sequence shown here is derived from an EMBL/GenBank/DDBJ whole genome shotgun (WGS) entry which is preliminary data.</text>
</comment>
<keyword evidence="1" id="KW-0812">Transmembrane</keyword>
<feature type="transmembrane region" description="Helical" evidence="1">
    <location>
        <begin position="62"/>
        <end position="79"/>
    </location>
</feature>
<name>A0A0W1R8E3_9EURY</name>
<reference evidence="2 3" key="1">
    <citation type="submission" date="2015-12" db="EMBL/GenBank/DDBJ databases">
        <title>Haloprofundus marisrubri gen. nov., sp. nov., an extremely halophilic archaeon isolated from the Discovery deep brine-seawater interface in the Red Sea.</title>
        <authorList>
            <person name="Zhang G."/>
            <person name="Stingl U."/>
            <person name="Rashid M."/>
        </authorList>
    </citation>
    <scope>NUCLEOTIDE SEQUENCE [LARGE SCALE GENOMIC DNA]</scope>
    <source>
        <strain evidence="2 3">SB9</strain>
    </source>
</reference>
<keyword evidence="1" id="KW-1133">Transmembrane helix</keyword>
<organism evidence="2 3">
    <name type="scientific">Haloprofundus marisrubri</name>
    <dbReference type="NCBI Taxonomy" id="1514971"/>
    <lineage>
        <taxon>Archaea</taxon>
        <taxon>Methanobacteriati</taxon>
        <taxon>Methanobacteriota</taxon>
        <taxon>Stenosarchaea group</taxon>
        <taxon>Halobacteria</taxon>
        <taxon>Halobacteriales</taxon>
        <taxon>Haloferacaceae</taxon>
        <taxon>Haloprofundus</taxon>
    </lineage>
</organism>
<sequence>MYNVRQAAGRLNVVSLITMALGVSIFARFELDLIALVPVVGIFAIALVALFHSPKNFDQRKYLVAGYLATQIYILVVQPSYATTAVKLGSATFSIGAAAYLLLDWFEQRHFAYYICVAALVVSVYLTLSYSVFWGILLAVTATAVLYQRVSQARRTSQ</sequence>